<gene>
    <name evidence="2" type="ORF">LX16_0591</name>
</gene>
<feature type="compositionally biased region" description="Gly residues" evidence="1">
    <location>
        <begin position="398"/>
        <end position="427"/>
    </location>
</feature>
<evidence type="ECO:0000256" key="1">
    <source>
        <dbReference type="SAM" id="MobiDB-lite"/>
    </source>
</evidence>
<feature type="region of interest" description="Disordered" evidence="1">
    <location>
        <begin position="319"/>
        <end position="450"/>
    </location>
</feature>
<dbReference type="SUPFAM" id="SSF140453">
    <property type="entry name" value="EsxAB dimer-like"/>
    <property type="match status" value="1"/>
</dbReference>
<dbReference type="Gene3D" id="1.20.1260.20">
    <property type="entry name" value="PPE superfamily"/>
    <property type="match status" value="1"/>
</dbReference>
<feature type="compositionally biased region" description="Low complexity" evidence="1">
    <location>
        <begin position="436"/>
        <end position="450"/>
    </location>
</feature>
<dbReference type="OrthoDB" id="5171895at2"/>
<feature type="compositionally biased region" description="Gly residues" evidence="1">
    <location>
        <begin position="371"/>
        <end position="389"/>
    </location>
</feature>
<evidence type="ECO:0000313" key="3">
    <source>
        <dbReference type="Proteomes" id="UP000321617"/>
    </source>
</evidence>
<dbReference type="EMBL" id="VLLL01000005">
    <property type="protein sequence ID" value="TWJ14898.1"/>
    <property type="molecule type" value="Genomic_DNA"/>
</dbReference>
<evidence type="ECO:0000313" key="2">
    <source>
        <dbReference type="EMBL" id="TWJ14898.1"/>
    </source>
</evidence>
<protein>
    <submittedName>
        <fullName evidence="2">Uncharacterized protein</fullName>
    </submittedName>
</protein>
<organism evidence="2 3">
    <name type="scientific">Stackebrandtia albiflava</name>
    <dbReference type="NCBI Taxonomy" id="406432"/>
    <lineage>
        <taxon>Bacteria</taxon>
        <taxon>Bacillati</taxon>
        <taxon>Actinomycetota</taxon>
        <taxon>Actinomycetes</taxon>
        <taxon>Glycomycetales</taxon>
        <taxon>Glycomycetaceae</taxon>
        <taxon>Stackebrandtia</taxon>
    </lineage>
</organism>
<dbReference type="InterPro" id="IPR036689">
    <property type="entry name" value="ESAT-6-like_sf"/>
</dbReference>
<keyword evidence="3" id="KW-1185">Reference proteome</keyword>
<dbReference type="InterPro" id="IPR038332">
    <property type="entry name" value="PPE_sf"/>
</dbReference>
<comment type="caution">
    <text evidence="2">The sequence shown here is derived from an EMBL/GenBank/DDBJ whole genome shotgun (WGS) entry which is preliminary data.</text>
</comment>
<reference evidence="2 3" key="1">
    <citation type="journal article" date="2013" name="Stand. Genomic Sci.">
        <title>Genomic Encyclopedia of Type Strains, Phase I: The one thousand microbial genomes (KMG-I) project.</title>
        <authorList>
            <person name="Kyrpides N.C."/>
            <person name="Woyke T."/>
            <person name="Eisen J.A."/>
            <person name="Garrity G."/>
            <person name="Lilburn T.G."/>
            <person name="Beck B.J."/>
            <person name="Whitman W.B."/>
            <person name="Hugenholtz P."/>
            <person name="Klenk H.P."/>
        </authorList>
    </citation>
    <scope>NUCLEOTIDE SEQUENCE [LARGE SCALE GENOMIC DNA]</scope>
    <source>
        <strain evidence="2 3">DSM 45044</strain>
    </source>
</reference>
<feature type="compositionally biased region" description="Pro residues" evidence="1">
    <location>
        <begin position="329"/>
        <end position="343"/>
    </location>
</feature>
<feature type="compositionally biased region" description="Low complexity" evidence="1">
    <location>
        <begin position="169"/>
        <end position="215"/>
    </location>
</feature>
<proteinExistence type="predicted"/>
<feature type="compositionally biased region" description="Basic and acidic residues" evidence="1">
    <location>
        <begin position="262"/>
        <end position="275"/>
    </location>
</feature>
<name>A0A562VAM3_9ACTN</name>
<accession>A0A562VAM3</accession>
<dbReference type="Proteomes" id="UP000321617">
    <property type="component" value="Unassembled WGS sequence"/>
</dbReference>
<sequence length="588" mass="57942">MVGYQQLRETVPDPLVDFADQARRLATELEQFGSDIDAQKGILSTVWAGIDAVAAMTSLAEHSDEYRRVSTAFREVDDIVINLANGVKAARQVLESAIAMVPSIPGSISANGTITINYAALGPNPAPAAVAAAQQRAQEVHGHLTQAIRMATESDQAAQSALARLLGGDTTGTQTLSTETATGEPADTTTPADGATEPGDTAPDDATGGQDDTGTPVPPPTGTVPGTGGDGATGDGSGSGGSGSGGSGSGSGSGQQGSGDGSGDKPKPSGERSDRELWGDILDGLGQAISGQDGVGTGERSDMQIIGDIIEAVGEALAGDEAGGTPPDATIPPPTTIPAPEPTTPGTGDPAPGGGQPGGGDGAPAPEPGTGTPGGGDGGQGGQPGGGDGAPAPEPGTGTPGGGDGGQGGQPGDGGSGGDSPGGGDSGGDGDGDGSGEPAPGDGVVPPVGDLSQAQMNNAVRIIEIGEQLGISEKGQAIALATAMQESSFRNLANDSVPASLGIPNEGVGSDHDSVGMFQQRPSQGWGTVEQCMDVEYATTKFYTELLRVDGWENMSIAEAAQTVQVSAHPDAYARWEGLAYDILEQVD</sequence>
<dbReference type="RefSeq" id="WP_158645461.1">
    <property type="nucleotide sequence ID" value="NZ_BAABIJ010000001.1"/>
</dbReference>
<feature type="region of interest" description="Disordered" evidence="1">
    <location>
        <begin position="169"/>
        <end position="275"/>
    </location>
</feature>
<feature type="compositionally biased region" description="Gly residues" evidence="1">
    <location>
        <begin position="225"/>
        <end position="261"/>
    </location>
</feature>
<feature type="compositionally biased region" description="Gly residues" evidence="1">
    <location>
        <begin position="351"/>
        <end position="362"/>
    </location>
</feature>
<dbReference type="AlphaFoldDB" id="A0A562VAM3"/>